<name>A0A6G0X8H0_9STRA</name>
<gene>
    <name evidence="1" type="ORF">Ae201684_007255</name>
</gene>
<protein>
    <submittedName>
        <fullName evidence="1">Uncharacterized protein</fullName>
    </submittedName>
</protein>
<accession>A0A6G0X8H0</accession>
<proteinExistence type="predicted"/>
<dbReference type="EMBL" id="VJMJ01000089">
    <property type="protein sequence ID" value="KAF0736233.1"/>
    <property type="molecule type" value="Genomic_DNA"/>
</dbReference>
<reference evidence="1 2" key="1">
    <citation type="submission" date="2019-07" db="EMBL/GenBank/DDBJ databases">
        <title>Genomics analysis of Aphanomyces spp. identifies a new class of oomycete effector associated with host adaptation.</title>
        <authorList>
            <person name="Gaulin E."/>
        </authorList>
    </citation>
    <scope>NUCLEOTIDE SEQUENCE [LARGE SCALE GENOMIC DNA]</scope>
    <source>
        <strain evidence="1 2">ATCC 201684</strain>
    </source>
</reference>
<keyword evidence="2" id="KW-1185">Reference proteome</keyword>
<evidence type="ECO:0000313" key="1">
    <source>
        <dbReference type="EMBL" id="KAF0736233.1"/>
    </source>
</evidence>
<sequence>MNCFSETDSERVLLGIFFAYPGGLATTTDRVSLNLATDRPTDSLPTLHCVLYTVSLRMLRLCNVGFESTHSTIGRWPSASWKLNS</sequence>
<organism evidence="1 2">
    <name type="scientific">Aphanomyces euteiches</name>
    <dbReference type="NCBI Taxonomy" id="100861"/>
    <lineage>
        <taxon>Eukaryota</taxon>
        <taxon>Sar</taxon>
        <taxon>Stramenopiles</taxon>
        <taxon>Oomycota</taxon>
        <taxon>Saprolegniomycetes</taxon>
        <taxon>Saprolegniales</taxon>
        <taxon>Verrucalvaceae</taxon>
        <taxon>Aphanomyces</taxon>
    </lineage>
</organism>
<comment type="caution">
    <text evidence="1">The sequence shown here is derived from an EMBL/GenBank/DDBJ whole genome shotgun (WGS) entry which is preliminary data.</text>
</comment>
<dbReference type="Proteomes" id="UP000481153">
    <property type="component" value="Unassembled WGS sequence"/>
</dbReference>
<dbReference type="AlphaFoldDB" id="A0A6G0X8H0"/>
<evidence type="ECO:0000313" key="2">
    <source>
        <dbReference type="Proteomes" id="UP000481153"/>
    </source>
</evidence>